<dbReference type="CDD" id="cd11614">
    <property type="entry name" value="SAF_CpaB_FlgA_like"/>
    <property type="match status" value="1"/>
</dbReference>
<dbReference type="SMART" id="SM00858">
    <property type="entry name" value="SAF"/>
    <property type="match status" value="1"/>
</dbReference>
<reference evidence="3" key="2">
    <citation type="submission" date="2020-09" db="EMBL/GenBank/DDBJ databases">
        <authorList>
            <person name="Sun Q."/>
            <person name="Ohkuma M."/>
        </authorList>
    </citation>
    <scope>NUCLEOTIDE SEQUENCE</scope>
    <source>
        <strain evidence="3">JCM 3091</strain>
    </source>
</reference>
<name>A0A8J3FK40_9ACTN</name>
<keyword evidence="1" id="KW-1133">Transmembrane helix</keyword>
<dbReference type="AlphaFoldDB" id="A0A8J3FK40"/>
<evidence type="ECO:0000313" key="3">
    <source>
        <dbReference type="EMBL" id="GGK31524.1"/>
    </source>
</evidence>
<feature type="domain" description="SAF" evidence="2">
    <location>
        <begin position="54"/>
        <end position="117"/>
    </location>
</feature>
<feature type="transmembrane region" description="Helical" evidence="1">
    <location>
        <begin position="28"/>
        <end position="47"/>
    </location>
</feature>
<keyword evidence="4" id="KW-1185">Reference proteome</keyword>
<reference evidence="3" key="1">
    <citation type="journal article" date="2014" name="Int. J. Syst. Evol. Microbiol.">
        <title>Complete genome sequence of Corynebacterium casei LMG S-19264T (=DSM 44701T), isolated from a smear-ripened cheese.</title>
        <authorList>
            <consortium name="US DOE Joint Genome Institute (JGI-PGF)"/>
            <person name="Walter F."/>
            <person name="Albersmeier A."/>
            <person name="Kalinowski J."/>
            <person name="Ruckert C."/>
        </authorList>
    </citation>
    <scope>NUCLEOTIDE SEQUENCE</scope>
    <source>
        <strain evidence="3">JCM 3091</strain>
    </source>
</reference>
<keyword evidence="1" id="KW-0472">Membrane</keyword>
<proteinExistence type="predicted"/>
<sequence length="221" mass="22484">MSTHTEPTRRGAVAAPKGVSGRRVSRPMVAVLVAMSIASALLVALVVTRAHGGSQYLVAAKPIGFGQKVTAEDLVMVRGSLAEAARPLPADQRDKVVGRYAQVPLLQGQVLTAGDAFVDVFPESGKRMVSVALKAELAPAQPLRPGANVQLVEVPAGTPGGGRDGGDRPQVDMVPGTVVAVRSLDFGGGTTVDVIVGSDEAGRIAAAAAGNRIALVLDGGR</sequence>
<dbReference type="Pfam" id="PF08666">
    <property type="entry name" value="SAF"/>
    <property type="match status" value="1"/>
</dbReference>
<evidence type="ECO:0000313" key="4">
    <source>
        <dbReference type="Proteomes" id="UP000662200"/>
    </source>
</evidence>
<evidence type="ECO:0000256" key="1">
    <source>
        <dbReference type="SAM" id="Phobius"/>
    </source>
</evidence>
<gene>
    <name evidence="3" type="ORF">GCM10010124_25410</name>
</gene>
<dbReference type="RefSeq" id="WP_189114503.1">
    <property type="nucleotide sequence ID" value="NZ_BMQC01000008.1"/>
</dbReference>
<comment type="caution">
    <text evidence="3">The sequence shown here is derived from an EMBL/GenBank/DDBJ whole genome shotgun (WGS) entry which is preliminary data.</text>
</comment>
<dbReference type="InterPro" id="IPR013974">
    <property type="entry name" value="SAF"/>
</dbReference>
<evidence type="ECO:0000259" key="2">
    <source>
        <dbReference type="SMART" id="SM00858"/>
    </source>
</evidence>
<protein>
    <recommendedName>
        <fullName evidence="2">SAF domain-containing protein</fullName>
    </recommendedName>
</protein>
<organism evidence="3 4">
    <name type="scientific">Pilimelia terevasa</name>
    <dbReference type="NCBI Taxonomy" id="53372"/>
    <lineage>
        <taxon>Bacteria</taxon>
        <taxon>Bacillati</taxon>
        <taxon>Actinomycetota</taxon>
        <taxon>Actinomycetes</taxon>
        <taxon>Micromonosporales</taxon>
        <taxon>Micromonosporaceae</taxon>
        <taxon>Pilimelia</taxon>
    </lineage>
</organism>
<keyword evidence="1" id="KW-0812">Transmembrane</keyword>
<accession>A0A8J3FK40</accession>
<dbReference type="Proteomes" id="UP000662200">
    <property type="component" value="Unassembled WGS sequence"/>
</dbReference>
<dbReference type="EMBL" id="BMQC01000008">
    <property type="protein sequence ID" value="GGK31524.1"/>
    <property type="molecule type" value="Genomic_DNA"/>
</dbReference>